<dbReference type="STRING" id="50990.A0A4Y7PZN1"/>
<evidence type="ECO:0000313" key="2">
    <source>
        <dbReference type="Proteomes" id="UP000294933"/>
    </source>
</evidence>
<organism evidence="1 2">
    <name type="scientific">Rickenella mellea</name>
    <dbReference type="NCBI Taxonomy" id="50990"/>
    <lineage>
        <taxon>Eukaryota</taxon>
        <taxon>Fungi</taxon>
        <taxon>Dikarya</taxon>
        <taxon>Basidiomycota</taxon>
        <taxon>Agaricomycotina</taxon>
        <taxon>Agaricomycetes</taxon>
        <taxon>Hymenochaetales</taxon>
        <taxon>Rickenellaceae</taxon>
        <taxon>Rickenella</taxon>
    </lineage>
</organism>
<dbReference type="Proteomes" id="UP000294933">
    <property type="component" value="Unassembled WGS sequence"/>
</dbReference>
<name>A0A4Y7PZN1_9AGAM</name>
<keyword evidence="2" id="KW-1185">Reference proteome</keyword>
<dbReference type="OrthoDB" id="3365698at2759"/>
<protein>
    <submittedName>
        <fullName evidence="1">Uncharacterized protein</fullName>
    </submittedName>
</protein>
<dbReference type="AlphaFoldDB" id="A0A4Y7PZN1"/>
<dbReference type="VEuPathDB" id="FungiDB:BD410DRAFT_380354"/>
<gene>
    <name evidence="1" type="ORF">BD410DRAFT_380354</name>
</gene>
<accession>A0A4Y7PZN1</accession>
<evidence type="ECO:0000313" key="1">
    <source>
        <dbReference type="EMBL" id="TDL20352.1"/>
    </source>
</evidence>
<sequence>MARGTFDHVLGTNYVPTGHERQLLATLIKSKEQELLCLRDTIMFDKLNDDILAHKALLTPARGLPSELVSEVFTHSVNYLPPAQGQLGYNDGSLHRFAKPSVNEAPLVLGRICRHWRTIALSTPTLWSTISIPRYFRIIGLQTWISRAGSCDLSFGVFVEHASMEVLNFLGSYQQRWSDVVLGLVNHRNGDFECGRRFLESLSPGFPSLQILEVCARDSSYPPIPLVIGPSPNLRNLIFDISSIRITTLDDLPPLCLREVDVRCEWWTLSKELVTLLRLSPAVQVFRARVSKGLEPYEPHRDILNLPVLKQMDIVVHYEDDERFCVLERFHVPALEELSFRTSFDRIPHVYAPQIRSLIHQSHPPLKVLRVWGSHYLPSVDIMECLPFLPLLSTLHLEDLKGQIDGLINALTGPIPPSSDELTGCLCPELKEIYFDSTVAHHPNSDSVISMILSRRLSGRSRLADVTLLQCSQSEVLADPRIIVCIEKGLKFKGDVKL</sequence>
<reference evidence="1 2" key="1">
    <citation type="submission" date="2018-06" db="EMBL/GenBank/DDBJ databases">
        <title>A transcriptomic atlas of mushroom development highlights an independent origin of complex multicellularity.</title>
        <authorList>
            <consortium name="DOE Joint Genome Institute"/>
            <person name="Krizsan K."/>
            <person name="Almasi E."/>
            <person name="Merenyi Z."/>
            <person name="Sahu N."/>
            <person name="Viragh M."/>
            <person name="Koszo T."/>
            <person name="Mondo S."/>
            <person name="Kiss B."/>
            <person name="Balint B."/>
            <person name="Kues U."/>
            <person name="Barry K."/>
            <person name="Hegedus J.C."/>
            <person name="Henrissat B."/>
            <person name="Johnson J."/>
            <person name="Lipzen A."/>
            <person name="Ohm R."/>
            <person name="Nagy I."/>
            <person name="Pangilinan J."/>
            <person name="Yan J."/>
            <person name="Xiong Y."/>
            <person name="Grigoriev I.V."/>
            <person name="Hibbett D.S."/>
            <person name="Nagy L.G."/>
        </authorList>
    </citation>
    <scope>NUCLEOTIDE SEQUENCE [LARGE SCALE GENOMIC DNA]</scope>
    <source>
        <strain evidence="1 2">SZMC22713</strain>
    </source>
</reference>
<proteinExistence type="predicted"/>
<dbReference type="EMBL" id="ML170189">
    <property type="protein sequence ID" value="TDL20352.1"/>
    <property type="molecule type" value="Genomic_DNA"/>
</dbReference>